<dbReference type="InterPro" id="IPR036179">
    <property type="entry name" value="Ig-like_dom_sf"/>
</dbReference>
<dbReference type="Ensembl" id="ENSDLAT00005071614.1">
    <property type="protein sequence ID" value="ENSDLAP00005074385.1"/>
    <property type="gene ID" value="ENSDLAG00005035049.1"/>
</dbReference>
<dbReference type="SMART" id="SM00406">
    <property type="entry name" value="IGv"/>
    <property type="match status" value="1"/>
</dbReference>
<evidence type="ECO:0000256" key="8">
    <source>
        <dbReference type="ARBA" id="ARBA00022889"/>
    </source>
</evidence>
<keyword evidence="5" id="KW-0812">Transmembrane</keyword>
<evidence type="ECO:0000256" key="11">
    <source>
        <dbReference type="ARBA" id="ARBA00023136"/>
    </source>
</evidence>
<keyword evidence="4" id="KW-1003">Cell membrane</keyword>
<feature type="domain" description="Ig-like" evidence="18">
    <location>
        <begin position="29"/>
        <end position="149"/>
    </location>
</feature>
<evidence type="ECO:0000256" key="7">
    <source>
        <dbReference type="ARBA" id="ARBA00022737"/>
    </source>
</evidence>
<accession>A0A8P4K5F0</accession>
<evidence type="ECO:0000256" key="15">
    <source>
        <dbReference type="ARBA" id="ARBA00023319"/>
    </source>
</evidence>
<sequence>MLVHQHCCLQGYFAMLWTVAMRILCTLTPEQAYSLKITSDNNHYYGTRDRSVSLNCKFTLDSEDLEDLDIEWNIVPPNRQEKLILWYAQSLIHNNLYAPLKNRIYFTSHEPQDGDASLSITDLKLTDSGTYQCKVRYLAREQIKDILLTVMERPDKPVCYMDDEAVLNTNIRLRCKSSQGTPPLKYRWAKLSVNRMLDPDAFVDAPEGDLYLDKITERDSGTYRCTVQNLVGMEDCELILKITSPSTVIDGHGPIAGTTAGITAEVGLEDCEPVLNITSPSTKNASIEEGLTACVEAKVRCINLGLVMCTGSIV</sequence>
<dbReference type="Proteomes" id="UP000694389">
    <property type="component" value="Unassembled WGS sequence"/>
</dbReference>
<evidence type="ECO:0000256" key="13">
    <source>
        <dbReference type="ARBA" id="ARBA00023170"/>
    </source>
</evidence>
<feature type="chain" id="PRO_5035913787" description="Ig-like domain-containing protein" evidence="17">
    <location>
        <begin position="33"/>
        <end position="314"/>
    </location>
</feature>
<keyword evidence="12" id="KW-1015">Disulfide bond</keyword>
<evidence type="ECO:0000256" key="3">
    <source>
        <dbReference type="ARBA" id="ARBA00022427"/>
    </source>
</evidence>
<reference evidence="19" key="2">
    <citation type="submission" date="2025-09" db="UniProtKB">
        <authorList>
            <consortium name="Ensembl"/>
        </authorList>
    </citation>
    <scope>IDENTIFICATION</scope>
</reference>
<dbReference type="GO" id="GO:0034109">
    <property type="term" value="P:homotypic cell-cell adhesion"/>
    <property type="evidence" value="ECO:0007669"/>
    <property type="project" value="TreeGrafter"/>
</dbReference>
<keyword evidence="14" id="KW-0325">Glycoprotein</keyword>
<dbReference type="InterPro" id="IPR003598">
    <property type="entry name" value="Ig_sub2"/>
</dbReference>
<evidence type="ECO:0000256" key="17">
    <source>
        <dbReference type="SAM" id="SignalP"/>
    </source>
</evidence>
<evidence type="ECO:0000256" key="14">
    <source>
        <dbReference type="ARBA" id="ARBA00023180"/>
    </source>
</evidence>
<evidence type="ECO:0000256" key="5">
    <source>
        <dbReference type="ARBA" id="ARBA00022692"/>
    </source>
</evidence>
<keyword evidence="10" id="KW-1133">Transmembrane helix</keyword>
<keyword evidence="6 17" id="KW-0732">Signal</keyword>
<evidence type="ECO:0000256" key="10">
    <source>
        <dbReference type="ARBA" id="ARBA00022989"/>
    </source>
</evidence>
<keyword evidence="15" id="KW-0393">Immunoglobulin domain</keyword>
<dbReference type="AlphaFoldDB" id="A0A8P4K5F0"/>
<organism evidence="19 20">
    <name type="scientific">Dicentrarchus labrax</name>
    <name type="common">European seabass</name>
    <name type="synonym">Morone labrax</name>
    <dbReference type="NCBI Taxonomy" id="13489"/>
    <lineage>
        <taxon>Eukaryota</taxon>
        <taxon>Metazoa</taxon>
        <taxon>Chordata</taxon>
        <taxon>Craniata</taxon>
        <taxon>Vertebrata</taxon>
        <taxon>Euteleostomi</taxon>
        <taxon>Actinopterygii</taxon>
        <taxon>Neopterygii</taxon>
        <taxon>Teleostei</taxon>
        <taxon>Neoteleostei</taxon>
        <taxon>Acanthomorphata</taxon>
        <taxon>Eupercaria</taxon>
        <taxon>Moronidae</taxon>
        <taxon>Dicentrarchus</taxon>
    </lineage>
</organism>
<keyword evidence="8" id="KW-0130">Cell adhesion</keyword>
<evidence type="ECO:0000256" key="2">
    <source>
        <dbReference type="ARBA" id="ARBA00004536"/>
    </source>
</evidence>
<dbReference type="Gene3D" id="2.60.40.10">
    <property type="entry name" value="Immunoglobulins"/>
    <property type="match status" value="2"/>
</dbReference>
<dbReference type="InterPro" id="IPR013783">
    <property type="entry name" value="Ig-like_fold"/>
</dbReference>
<dbReference type="GO" id="GO:0016323">
    <property type="term" value="C:basolateral plasma membrane"/>
    <property type="evidence" value="ECO:0007669"/>
    <property type="project" value="UniProtKB-SubCell"/>
</dbReference>
<dbReference type="SUPFAM" id="SSF48726">
    <property type="entry name" value="Immunoglobulin"/>
    <property type="match status" value="2"/>
</dbReference>
<dbReference type="InterPro" id="IPR003599">
    <property type="entry name" value="Ig_sub"/>
</dbReference>
<evidence type="ECO:0000256" key="12">
    <source>
        <dbReference type="ARBA" id="ARBA00023157"/>
    </source>
</evidence>
<evidence type="ECO:0000256" key="1">
    <source>
        <dbReference type="ARBA" id="ARBA00004435"/>
    </source>
</evidence>
<dbReference type="Pfam" id="PF13927">
    <property type="entry name" value="Ig_3"/>
    <property type="match status" value="1"/>
</dbReference>
<keyword evidence="7" id="KW-0677">Repeat</keyword>
<dbReference type="SMART" id="SM00408">
    <property type="entry name" value="IGc2"/>
    <property type="match status" value="2"/>
</dbReference>
<evidence type="ECO:0000256" key="4">
    <source>
        <dbReference type="ARBA" id="ARBA00022475"/>
    </source>
</evidence>
<keyword evidence="3" id="KW-0796">Tight junction</keyword>
<dbReference type="PROSITE" id="PS50835">
    <property type="entry name" value="IG_LIKE"/>
    <property type="match status" value="2"/>
</dbReference>
<dbReference type="PANTHER" id="PTHR44468">
    <property type="entry name" value="COXSACKIEVIRUS AND ADENOVIRUS RECEPTOR-RELATED"/>
    <property type="match status" value="1"/>
</dbReference>
<evidence type="ECO:0000259" key="18">
    <source>
        <dbReference type="PROSITE" id="PS50835"/>
    </source>
</evidence>
<reference evidence="19" key="1">
    <citation type="submission" date="2025-08" db="UniProtKB">
        <authorList>
            <consortium name="Ensembl"/>
        </authorList>
    </citation>
    <scope>IDENTIFICATION</scope>
</reference>
<comment type="subcellular location">
    <subcellularLocation>
        <location evidence="16">Basolateral cell membrane</location>
        <topology evidence="16">Single-pass type I membrane protein</topology>
    </subcellularLocation>
    <subcellularLocation>
        <location evidence="2">Cell junction</location>
        <location evidence="2">Adherens junction</location>
    </subcellularLocation>
    <subcellularLocation>
        <location evidence="1">Cell junction</location>
        <location evidence="1">Tight junction</location>
    </subcellularLocation>
</comment>
<dbReference type="PANTHER" id="PTHR44468:SF3">
    <property type="entry name" value="COXSACKIEVIRUS AND ADENOVIRUS RECEPTOR"/>
    <property type="match status" value="1"/>
</dbReference>
<dbReference type="GO" id="GO:0005923">
    <property type="term" value="C:bicellular tight junction"/>
    <property type="evidence" value="ECO:0007669"/>
    <property type="project" value="UniProtKB-SubCell"/>
</dbReference>
<evidence type="ECO:0000256" key="16">
    <source>
        <dbReference type="ARBA" id="ARBA00023768"/>
    </source>
</evidence>
<proteinExistence type="predicted"/>
<dbReference type="InterPro" id="IPR013106">
    <property type="entry name" value="Ig_V-set"/>
</dbReference>
<dbReference type="InterPro" id="IPR007110">
    <property type="entry name" value="Ig-like_dom"/>
</dbReference>
<keyword evidence="11" id="KW-0472">Membrane</keyword>
<dbReference type="GeneTree" id="ENSGT00940000154829"/>
<evidence type="ECO:0000313" key="19">
    <source>
        <dbReference type="Ensembl" id="ENSDLAP00005074385.1"/>
    </source>
</evidence>
<evidence type="ECO:0000256" key="9">
    <source>
        <dbReference type="ARBA" id="ARBA00022949"/>
    </source>
</evidence>
<keyword evidence="13" id="KW-0675">Receptor</keyword>
<evidence type="ECO:0000313" key="20">
    <source>
        <dbReference type="Proteomes" id="UP000694389"/>
    </source>
</evidence>
<feature type="signal peptide" evidence="17">
    <location>
        <begin position="1"/>
        <end position="32"/>
    </location>
</feature>
<dbReference type="GO" id="GO:0005912">
    <property type="term" value="C:adherens junction"/>
    <property type="evidence" value="ECO:0007669"/>
    <property type="project" value="UniProtKB-SubCell"/>
</dbReference>
<evidence type="ECO:0000256" key="6">
    <source>
        <dbReference type="ARBA" id="ARBA00022729"/>
    </source>
</evidence>
<keyword evidence="20" id="KW-1185">Reference proteome</keyword>
<feature type="domain" description="Ig-like" evidence="18">
    <location>
        <begin position="154"/>
        <end position="243"/>
    </location>
</feature>
<dbReference type="SMART" id="SM00409">
    <property type="entry name" value="IG"/>
    <property type="match status" value="2"/>
</dbReference>
<keyword evidence="9" id="KW-0965">Cell junction</keyword>
<dbReference type="GO" id="GO:0050839">
    <property type="term" value="F:cell adhesion molecule binding"/>
    <property type="evidence" value="ECO:0007669"/>
    <property type="project" value="TreeGrafter"/>
</dbReference>
<dbReference type="InterPro" id="IPR052307">
    <property type="entry name" value="EJ_Adhesion_Regulator"/>
</dbReference>
<name>A0A8P4K5F0_DICLA</name>
<protein>
    <recommendedName>
        <fullName evidence="18">Ig-like domain-containing protein</fullName>
    </recommendedName>
</protein>
<dbReference type="Pfam" id="PF07686">
    <property type="entry name" value="V-set"/>
    <property type="match status" value="1"/>
</dbReference>
<dbReference type="GO" id="GO:0014704">
    <property type="term" value="C:intercalated disc"/>
    <property type="evidence" value="ECO:0007669"/>
    <property type="project" value="TreeGrafter"/>
</dbReference>